<dbReference type="EMBL" id="JBHTNF010000001">
    <property type="protein sequence ID" value="MFD1326750.1"/>
    <property type="molecule type" value="Genomic_DNA"/>
</dbReference>
<organism evidence="1 2">
    <name type="scientific">Mycoplana ramosa</name>
    <name type="common">Mycoplana bullata</name>
    <dbReference type="NCBI Taxonomy" id="40837"/>
    <lineage>
        <taxon>Bacteria</taxon>
        <taxon>Pseudomonadati</taxon>
        <taxon>Pseudomonadota</taxon>
        <taxon>Alphaproteobacteria</taxon>
        <taxon>Hyphomicrobiales</taxon>
        <taxon>Rhizobiaceae</taxon>
        <taxon>Mycoplana</taxon>
    </lineage>
</organism>
<keyword evidence="2" id="KW-1185">Reference proteome</keyword>
<evidence type="ECO:0000313" key="1">
    <source>
        <dbReference type="EMBL" id="MFD1326750.1"/>
    </source>
</evidence>
<protein>
    <recommendedName>
        <fullName evidence="3">HTH cro/C1-type domain-containing protein</fullName>
    </recommendedName>
</protein>
<proteinExistence type="predicted"/>
<name>A0ABW3YT44_MYCRA</name>
<dbReference type="RefSeq" id="WP_374838363.1">
    <property type="nucleotide sequence ID" value="NZ_JBHEEW010000006.1"/>
</dbReference>
<accession>A0ABW3YT44</accession>
<comment type="caution">
    <text evidence="1">The sequence shown here is derived from an EMBL/GenBank/DDBJ whole genome shotgun (WGS) entry which is preliminary data.</text>
</comment>
<evidence type="ECO:0000313" key="2">
    <source>
        <dbReference type="Proteomes" id="UP001597173"/>
    </source>
</evidence>
<dbReference type="Proteomes" id="UP001597173">
    <property type="component" value="Unassembled WGS sequence"/>
</dbReference>
<evidence type="ECO:0008006" key="3">
    <source>
        <dbReference type="Google" id="ProtNLM"/>
    </source>
</evidence>
<gene>
    <name evidence="1" type="ORF">ACFQ33_02395</name>
</gene>
<sequence>MHIFRNARYSNASNTMIDVEYEHPKYGWIPFTATPDDFESLGREIYAAAKAGPVAPYIPPTPEQIRERMPPITARQLRLTLVRNGHSLASVDAAIAALPEGPVKDEAAIEWEYGTTFARLSPTLITIAEALNISPGA</sequence>
<reference evidence="2" key="1">
    <citation type="journal article" date="2019" name="Int. J. Syst. Evol. Microbiol.">
        <title>The Global Catalogue of Microorganisms (GCM) 10K type strain sequencing project: providing services to taxonomists for standard genome sequencing and annotation.</title>
        <authorList>
            <consortium name="The Broad Institute Genomics Platform"/>
            <consortium name="The Broad Institute Genome Sequencing Center for Infectious Disease"/>
            <person name="Wu L."/>
            <person name="Ma J."/>
        </authorList>
    </citation>
    <scope>NUCLEOTIDE SEQUENCE [LARGE SCALE GENOMIC DNA]</scope>
    <source>
        <strain evidence="2">CCUG 55609</strain>
    </source>
</reference>